<dbReference type="InterPro" id="IPR020846">
    <property type="entry name" value="MFS_dom"/>
</dbReference>
<evidence type="ECO:0000256" key="5">
    <source>
        <dbReference type="ARBA" id="ARBA00022989"/>
    </source>
</evidence>
<sequence>MTGSSSETMTPTRRLLILLLVVIISGLSQGLLLPLLAIMLESSGVSPGLNGFNAASMYIGSFVSMFVVERILLALGFKRILIACILLETAALVLLPVWENLAFWFLLRFIIGFGNSILHYTTQLWILTSAPPDRRGRYISYYGMAYGIGFSLGPAGINLLSFGRFAPFVIVALFYLLVALLLTKLPKQPLQTGGKQAPAKKRYGTAVRIAWFALIPTFLYGYTEAVLNGSFPLYGLRMGLTDTSVSMLLPLVGIGGLILQLPLGILSDRIGRKPVLLAAAVGGGTAFMAVPLAGNSMLGIGLLLFAAGGMIGSFFSLGLAYAADLLPRDLLPSANVIGSILFSLGSVIGPNLGGLGLQYISLGSLFYTLGSVFLIFVISGFAFKGKRRRGTGGEMEGSAL</sequence>
<reference evidence="9 10" key="1">
    <citation type="journal article" date="2019" name="Microorganisms">
        <title>Paenibacillus lutrae sp. nov., A Chitinolytic Species Isolated from A River Otter in Castril Natural Park, Granada, Spain.</title>
        <authorList>
            <person name="Rodriguez M."/>
            <person name="Reina J.C."/>
            <person name="Bejar V."/>
            <person name="Llamas I."/>
        </authorList>
    </citation>
    <scope>NUCLEOTIDE SEQUENCE [LARGE SCALE GENOMIC DNA]</scope>
    <source>
        <strain evidence="9 10">N10</strain>
    </source>
</reference>
<keyword evidence="10" id="KW-1185">Reference proteome</keyword>
<feature type="transmembrane region" description="Helical" evidence="7">
    <location>
        <begin position="275"/>
        <end position="294"/>
    </location>
</feature>
<feature type="transmembrane region" description="Helical" evidence="7">
    <location>
        <begin position="243"/>
        <end position="263"/>
    </location>
</feature>
<dbReference type="CDD" id="cd17477">
    <property type="entry name" value="MFS_YcaD_like"/>
    <property type="match status" value="1"/>
</dbReference>
<evidence type="ECO:0000256" key="7">
    <source>
        <dbReference type="SAM" id="Phobius"/>
    </source>
</evidence>
<dbReference type="PROSITE" id="PS50850">
    <property type="entry name" value="MFS"/>
    <property type="match status" value="1"/>
</dbReference>
<feature type="transmembrane region" description="Helical" evidence="7">
    <location>
        <begin position="165"/>
        <end position="182"/>
    </location>
</feature>
<dbReference type="Gene3D" id="1.20.1250.20">
    <property type="entry name" value="MFS general substrate transporter like domains"/>
    <property type="match status" value="2"/>
</dbReference>
<dbReference type="SUPFAM" id="SSF103473">
    <property type="entry name" value="MFS general substrate transporter"/>
    <property type="match status" value="1"/>
</dbReference>
<dbReference type="GO" id="GO:0005886">
    <property type="term" value="C:plasma membrane"/>
    <property type="evidence" value="ECO:0007669"/>
    <property type="project" value="UniProtKB-SubCell"/>
</dbReference>
<feature type="transmembrane region" description="Helical" evidence="7">
    <location>
        <begin position="334"/>
        <end position="353"/>
    </location>
</feature>
<evidence type="ECO:0000259" key="8">
    <source>
        <dbReference type="PROSITE" id="PS50850"/>
    </source>
</evidence>
<dbReference type="PROSITE" id="PS00216">
    <property type="entry name" value="SUGAR_TRANSPORT_1"/>
    <property type="match status" value="1"/>
</dbReference>
<evidence type="ECO:0000256" key="4">
    <source>
        <dbReference type="ARBA" id="ARBA00022692"/>
    </source>
</evidence>
<dbReference type="InterPro" id="IPR011701">
    <property type="entry name" value="MFS"/>
</dbReference>
<organism evidence="9 10">
    <name type="scientific">Paenibacillus lutrae</name>
    <dbReference type="NCBI Taxonomy" id="2078573"/>
    <lineage>
        <taxon>Bacteria</taxon>
        <taxon>Bacillati</taxon>
        <taxon>Bacillota</taxon>
        <taxon>Bacilli</taxon>
        <taxon>Bacillales</taxon>
        <taxon>Paenibacillaceae</taxon>
        <taxon>Paenibacillus</taxon>
    </lineage>
</organism>
<name>A0A7X3K1K5_9BACL</name>
<feature type="transmembrane region" description="Helical" evidence="7">
    <location>
        <begin position="52"/>
        <end position="73"/>
    </location>
</feature>
<dbReference type="OrthoDB" id="478565at2"/>
<evidence type="ECO:0000313" key="10">
    <source>
        <dbReference type="Proteomes" id="UP000490800"/>
    </source>
</evidence>
<evidence type="ECO:0000313" key="9">
    <source>
        <dbReference type="EMBL" id="MVP02409.1"/>
    </source>
</evidence>
<accession>A0A7X3K1K5</accession>
<proteinExistence type="predicted"/>
<feature type="transmembrane region" description="Helical" evidence="7">
    <location>
        <begin position="203"/>
        <end position="223"/>
    </location>
</feature>
<comment type="subcellular location">
    <subcellularLocation>
        <location evidence="1">Cell membrane</location>
        <topology evidence="1">Multi-pass membrane protein</topology>
    </subcellularLocation>
</comment>
<dbReference type="GO" id="GO:0022857">
    <property type="term" value="F:transmembrane transporter activity"/>
    <property type="evidence" value="ECO:0007669"/>
    <property type="project" value="InterPro"/>
</dbReference>
<dbReference type="Pfam" id="PF07690">
    <property type="entry name" value="MFS_1"/>
    <property type="match status" value="2"/>
</dbReference>
<comment type="caution">
    <text evidence="9">The sequence shown here is derived from an EMBL/GenBank/DDBJ whole genome shotgun (WGS) entry which is preliminary data.</text>
</comment>
<dbReference type="InterPro" id="IPR005829">
    <property type="entry name" value="Sugar_transporter_CS"/>
</dbReference>
<dbReference type="Proteomes" id="UP000490800">
    <property type="component" value="Unassembled WGS sequence"/>
</dbReference>
<keyword evidence="4 7" id="KW-0812">Transmembrane</keyword>
<keyword evidence="3" id="KW-1003">Cell membrane</keyword>
<evidence type="ECO:0000256" key="1">
    <source>
        <dbReference type="ARBA" id="ARBA00004651"/>
    </source>
</evidence>
<dbReference type="EMBL" id="RHLK01000023">
    <property type="protein sequence ID" value="MVP02409.1"/>
    <property type="molecule type" value="Genomic_DNA"/>
</dbReference>
<feature type="transmembrane region" description="Helical" evidence="7">
    <location>
        <begin position="104"/>
        <end position="127"/>
    </location>
</feature>
<keyword evidence="2" id="KW-0813">Transport</keyword>
<keyword evidence="6 7" id="KW-0472">Membrane</keyword>
<dbReference type="RefSeq" id="WP_157338767.1">
    <property type="nucleotide sequence ID" value="NZ_RHLK01000023.1"/>
</dbReference>
<dbReference type="PANTHER" id="PTHR23521">
    <property type="entry name" value="TRANSPORTER MFS SUPERFAMILY"/>
    <property type="match status" value="1"/>
</dbReference>
<feature type="transmembrane region" description="Helical" evidence="7">
    <location>
        <begin position="80"/>
        <end position="98"/>
    </location>
</feature>
<dbReference type="InterPro" id="IPR036259">
    <property type="entry name" value="MFS_trans_sf"/>
</dbReference>
<keyword evidence="5 7" id="KW-1133">Transmembrane helix</keyword>
<protein>
    <submittedName>
        <fullName evidence="9">MFS transporter</fullName>
    </submittedName>
</protein>
<feature type="transmembrane region" description="Helical" evidence="7">
    <location>
        <begin position="15"/>
        <end position="40"/>
    </location>
</feature>
<dbReference type="InterPro" id="IPR047200">
    <property type="entry name" value="MFS_YcaD-like"/>
</dbReference>
<evidence type="ECO:0000256" key="3">
    <source>
        <dbReference type="ARBA" id="ARBA00022475"/>
    </source>
</evidence>
<dbReference type="PANTHER" id="PTHR23521:SF2">
    <property type="entry name" value="TRANSPORTER MFS SUPERFAMILY"/>
    <property type="match status" value="1"/>
</dbReference>
<evidence type="ECO:0000256" key="6">
    <source>
        <dbReference type="ARBA" id="ARBA00023136"/>
    </source>
</evidence>
<feature type="transmembrane region" description="Helical" evidence="7">
    <location>
        <begin position="359"/>
        <end position="383"/>
    </location>
</feature>
<gene>
    <name evidence="9" type="ORF">EDM21_23275</name>
</gene>
<evidence type="ECO:0000256" key="2">
    <source>
        <dbReference type="ARBA" id="ARBA00022448"/>
    </source>
</evidence>
<dbReference type="AlphaFoldDB" id="A0A7X3K1K5"/>
<feature type="transmembrane region" description="Helical" evidence="7">
    <location>
        <begin position="300"/>
        <end position="322"/>
    </location>
</feature>
<feature type="domain" description="Major facilitator superfamily (MFS) profile" evidence="8">
    <location>
        <begin position="14"/>
        <end position="388"/>
    </location>
</feature>
<feature type="transmembrane region" description="Helical" evidence="7">
    <location>
        <begin position="139"/>
        <end position="159"/>
    </location>
</feature>